<name>A0A059FXU5_9PROT</name>
<reference evidence="3 4" key="1">
    <citation type="submission" date="2013-04" db="EMBL/GenBank/DDBJ databases">
        <title>Hyphomonas hirschiana VP5 Genome Sequencing.</title>
        <authorList>
            <person name="Lai Q."/>
            <person name="Shao Z."/>
        </authorList>
    </citation>
    <scope>NUCLEOTIDE SEQUENCE [LARGE SCALE GENOMIC DNA]</scope>
    <source>
        <strain evidence="3 4">VP5</strain>
    </source>
</reference>
<dbReference type="EMBL" id="ARYI01000004">
    <property type="protein sequence ID" value="KCZ95331.1"/>
    <property type="molecule type" value="Genomic_DNA"/>
</dbReference>
<evidence type="ECO:0000313" key="3">
    <source>
        <dbReference type="EMBL" id="KCZ95331.1"/>
    </source>
</evidence>
<dbReference type="AlphaFoldDB" id="A0A059FXU5"/>
<feature type="region of interest" description="Disordered" evidence="1">
    <location>
        <begin position="1"/>
        <end position="35"/>
    </location>
</feature>
<evidence type="ECO:0000259" key="2">
    <source>
        <dbReference type="Pfam" id="PF18932"/>
    </source>
</evidence>
<keyword evidence="4" id="KW-1185">Reference proteome</keyword>
<evidence type="ECO:0000313" key="4">
    <source>
        <dbReference type="Proteomes" id="UP000025061"/>
    </source>
</evidence>
<feature type="domain" description="DUF5681" evidence="2">
    <location>
        <begin position="13"/>
        <end position="88"/>
    </location>
</feature>
<gene>
    <name evidence="3" type="ORF">HHI_06659</name>
</gene>
<evidence type="ECO:0000256" key="1">
    <source>
        <dbReference type="SAM" id="MobiDB-lite"/>
    </source>
</evidence>
<dbReference type="InterPro" id="IPR043736">
    <property type="entry name" value="DUF5681"/>
</dbReference>
<proteinExistence type="predicted"/>
<organism evidence="3 4">
    <name type="scientific">Hyphomonas hirschiana VP5</name>
    <dbReference type="NCBI Taxonomy" id="1280951"/>
    <lineage>
        <taxon>Bacteria</taxon>
        <taxon>Pseudomonadati</taxon>
        <taxon>Pseudomonadota</taxon>
        <taxon>Alphaproteobacteria</taxon>
        <taxon>Hyphomonadales</taxon>
        <taxon>Hyphomonadaceae</taxon>
        <taxon>Hyphomonas</taxon>
    </lineage>
</organism>
<comment type="caution">
    <text evidence="3">The sequence shown here is derived from an EMBL/GenBank/DDBJ whole genome shotgun (WGS) entry which is preliminary data.</text>
</comment>
<dbReference type="Proteomes" id="UP000025061">
    <property type="component" value="Unassembled WGS sequence"/>
</dbReference>
<sequence>MSNPPIGYGKPPKKSQYKPGQSGNPKGRPKGAKSLRSVLQKELTSKIEIKVQGKKTKATKLEAAIMKLVNDALSGNAKALSELLKLAAIHMPQDADGVSNTLPPSEEDQALLAAYVERAVKRQSKETNNVE</sequence>
<dbReference type="RefSeq" id="WP_011647537.1">
    <property type="nucleotide sequence ID" value="NZ_ARYI01000004.1"/>
</dbReference>
<dbReference type="OrthoDB" id="2086138at2"/>
<dbReference type="Pfam" id="PF18932">
    <property type="entry name" value="DUF5681"/>
    <property type="match status" value="1"/>
</dbReference>
<dbReference type="PATRIC" id="fig|1280951.3.peg.1343"/>
<accession>A0A059FXU5</accession>
<protein>
    <recommendedName>
        <fullName evidence="2">DUF5681 domain-containing protein</fullName>
    </recommendedName>
</protein>